<proteinExistence type="predicted"/>
<organism evidence="5">
    <name type="scientific">Blackberry virus Z</name>
    <dbReference type="NCBI Taxonomy" id="371715"/>
    <lineage>
        <taxon>Viruses</taxon>
        <taxon>Riboviria</taxon>
        <taxon>Orthornavirae</taxon>
        <taxon>Pisuviricota</taxon>
        <taxon>Pisoniviricetes</taxon>
        <taxon>Picornavirales</taxon>
        <taxon>Dicistroviridae</taxon>
    </lineage>
</organism>
<feature type="non-terminal residue" evidence="5">
    <location>
        <position position="1"/>
    </location>
</feature>
<evidence type="ECO:0000259" key="4">
    <source>
        <dbReference type="PROSITE" id="PS51874"/>
    </source>
</evidence>
<keyword evidence="1" id="KW-0645">Protease</keyword>
<feature type="non-terminal residue" evidence="5">
    <location>
        <position position="287"/>
    </location>
</feature>
<dbReference type="Gene3D" id="2.40.10.10">
    <property type="entry name" value="Trypsin-like serine proteases"/>
    <property type="match status" value="1"/>
</dbReference>
<evidence type="ECO:0000256" key="2">
    <source>
        <dbReference type="ARBA" id="ARBA00022801"/>
    </source>
</evidence>
<dbReference type="EMBL" id="DQ378058">
    <property type="protein sequence ID" value="ABD33943.1"/>
    <property type="molecule type" value="Genomic_RNA"/>
</dbReference>
<protein>
    <submittedName>
        <fullName evidence="5">Non-structural polyprotein</fullName>
    </submittedName>
</protein>
<evidence type="ECO:0000256" key="1">
    <source>
        <dbReference type="ARBA" id="ARBA00022670"/>
    </source>
</evidence>
<dbReference type="PROSITE" id="PS51874">
    <property type="entry name" value="PCV_3C_PRO"/>
    <property type="match status" value="1"/>
</dbReference>
<accession>A2SZW7</accession>
<keyword evidence="2" id="KW-0378">Hydrolase</keyword>
<dbReference type="GO" id="GO:0006508">
    <property type="term" value="P:proteolysis"/>
    <property type="evidence" value="ECO:0007669"/>
    <property type="project" value="UniProtKB-KW"/>
</dbReference>
<dbReference type="SUPFAM" id="SSF50494">
    <property type="entry name" value="Trypsin-like serine proteases"/>
    <property type="match status" value="1"/>
</dbReference>
<evidence type="ECO:0000256" key="3">
    <source>
        <dbReference type="ARBA" id="ARBA00022807"/>
    </source>
</evidence>
<dbReference type="InterPro" id="IPR009003">
    <property type="entry name" value="Peptidase_S1_PA"/>
</dbReference>
<dbReference type="InterPro" id="IPR043504">
    <property type="entry name" value="Peptidase_S1_PA_chymotrypsin"/>
</dbReference>
<sequence length="287" mass="32516">ARRKNVESHQDQTRGTRVANVEGLAEATNDQNADEIAHKVKRNIYGIQLKTELGWQFVGSLLFVVGKIAITNRHIYKQIKGHEIRLFNKSSQRGTVVTAKQTEEMQVARIDEGIHGKKDVVMLEMPRHCLVHADIRPYVMKKEDFCRHRQLAEVCVLGYGSDLELRFRQSDKCEAMDNVFFLREVDSEVTEVRDWFRYGVNSRPGDCGSVAIAYDPSASRKIIGIHMSGYNDGSYRGVAVAIHQELLQILRNGLELKNAESDLNGEFAFEGERGDHLFGDFVNYGTA</sequence>
<dbReference type="GO" id="GO:0004197">
    <property type="term" value="F:cysteine-type endopeptidase activity"/>
    <property type="evidence" value="ECO:0007669"/>
    <property type="project" value="InterPro"/>
</dbReference>
<reference evidence="5" key="1">
    <citation type="submission" date="2006-01" db="EMBL/GenBank/DDBJ databases">
        <title>Blackberry virus Z: a new picorna-like virus infecting Rubus sp.</title>
        <authorList>
            <person name="Tzanetakis I.E."/>
            <person name="Martin R.R."/>
        </authorList>
    </citation>
    <scope>NUCLEOTIDE SEQUENCE</scope>
    <source>
        <strain evidence="5">HCRL Glen Clova</strain>
    </source>
</reference>
<dbReference type="InterPro" id="IPR044067">
    <property type="entry name" value="PCV_3C_PRO"/>
</dbReference>
<evidence type="ECO:0000313" key="5">
    <source>
        <dbReference type="EMBL" id="ABD33943.1"/>
    </source>
</evidence>
<name>A2SZW7_9VIRU</name>
<keyword evidence="3" id="KW-0788">Thiol protease</keyword>
<feature type="domain" description="Peptidase C3" evidence="4">
    <location>
        <begin position="30"/>
        <end position="247"/>
    </location>
</feature>